<dbReference type="AlphaFoldDB" id="A0A6J7NGD6"/>
<dbReference type="InterPro" id="IPR043128">
    <property type="entry name" value="Rev_trsase/Diguanyl_cyclase"/>
</dbReference>
<dbReference type="InterPro" id="IPR029787">
    <property type="entry name" value="Nucleotide_cyclase"/>
</dbReference>
<organism evidence="1">
    <name type="scientific">freshwater metagenome</name>
    <dbReference type="NCBI Taxonomy" id="449393"/>
    <lineage>
        <taxon>unclassified sequences</taxon>
        <taxon>metagenomes</taxon>
        <taxon>ecological metagenomes</taxon>
    </lineage>
</organism>
<evidence type="ECO:0000313" key="1">
    <source>
        <dbReference type="EMBL" id="CAB4992227.1"/>
    </source>
</evidence>
<sequence length="144" mass="16469">MNFEHDGLHDLLTRLSAPPHYYETLRREISLANRNHIDLTAIRMILESDSPIYEATLISFADLMNNSFRYEDVKARLGEHEFGILIHGDEVLATQLIRRFVARWAIEGNPDSVILYASAKFSQGEAALTFINRLDDEALSQSDF</sequence>
<proteinExistence type="predicted"/>
<gene>
    <name evidence="1" type="ORF">UFOPK4010_00663</name>
</gene>
<name>A0A6J7NGD6_9ZZZZ</name>
<dbReference type="Gene3D" id="3.30.70.270">
    <property type="match status" value="1"/>
</dbReference>
<dbReference type="EMBL" id="CAFBOU010000046">
    <property type="protein sequence ID" value="CAB4992227.1"/>
    <property type="molecule type" value="Genomic_DNA"/>
</dbReference>
<accession>A0A6J7NGD6</accession>
<dbReference type="SUPFAM" id="SSF55073">
    <property type="entry name" value="Nucleotide cyclase"/>
    <property type="match status" value="1"/>
</dbReference>
<protein>
    <submittedName>
        <fullName evidence="1">Unannotated protein</fullName>
    </submittedName>
</protein>
<reference evidence="1" key="1">
    <citation type="submission" date="2020-05" db="EMBL/GenBank/DDBJ databases">
        <authorList>
            <person name="Chiriac C."/>
            <person name="Salcher M."/>
            <person name="Ghai R."/>
            <person name="Kavagutti S V."/>
        </authorList>
    </citation>
    <scope>NUCLEOTIDE SEQUENCE</scope>
</reference>